<dbReference type="Gene3D" id="1.10.10.60">
    <property type="entry name" value="Homeodomain-like"/>
    <property type="match status" value="1"/>
</dbReference>
<dbReference type="STRING" id="95161.SAMN05660874_03328"/>
<dbReference type="InterPro" id="IPR001647">
    <property type="entry name" value="HTH_TetR"/>
</dbReference>
<accession>A0A1I6SR26</accession>
<evidence type="ECO:0000256" key="3">
    <source>
        <dbReference type="ARBA" id="ARBA00023163"/>
    </source>
</evidence>
<proteinExistence type="predicted"/>
<dbReference type="SUPFAM" id="SSF48498">
    <property type="entry name" value="Tetracyclin repressor-like, C-terminal domain"/>
    <property type="match status" value="1"/>
</dbReference>
<dbReference type="RefSeq" id="WP_217649735.1">
    <property type="nucleotide sequence ID" value="NZ_FOZX01000005.1"/>
</dbReference>
<dbReference type="InterPro" id="IPR036271">
    <property type="entry name" value="Tet_transcr_reg_TetR-rel_C_sf"/>
</dbReference>
<dbReference type="InterPro" id="IPR009057">
    <property type="entry name" value="Homeodomain-like_sf"/>
</dbReference>
<dbReference type="InterPro" id="IPR050109">
    <property type="entry name" value="HTH-type_TetR-like_transc_reg"/>
</dbReference>
<dbReference type="AlphaFoldDB" id="A0A1I6SR26"/>
<evidence type="ECO:0000256" key="4">
    <source>
        <dbReference type="PROSITE-ProRule" id="PRU00335"/>
    </source>
</evidence>
<feature type="DNA-binding region" description="H-T-H motif" evidence="4">
    <location>
        <begin position="57"/>
        <end position="76"/>
    </location>
</feature>
<dbReference type="GO" id="GO:0000976">
    <property type="term" value="F:transcription cis-regulatory region binding"/>
    <property type="evidence" value="ECO:0007669"/>
    <property type="project" value="TreeGrafter"/>
</dbReference>
<reference evidence="7" key="1">
    <citation type="submission" date="2016-10" db="EMBL/GenBank/DDBJ databases">
        <authorList>
            <person name="Varghese N."/>
            <person name="Submissions S."/>
        </authorList>
    </citation>
    <scope>NUCLEOTIDE SEQUENCE [LARGE SCALE GENOMIC DNA]</scope>
    <source>
        <strain evidence="7">DSM 44771</strain>
    </source>
</reference>
<organism evidence="6 7">
    <name type="scientific">Saccharopolyspora flava</name>
    <dbReference type="NCBI Taxonomy" id="95161"/>
    <lineage>
        <taxon>Bacteria</taxon>
        <taxon>Bacillati</taxon>
        <taxon>Actinomycetota</taxon>
        <taxon>Actinomycetes</taxon>
        <taxon>Pseudonocardiales</taxon>
        <taxon>Pseudonocardiaceae</taxon>
        <taxon>Saccharopolyspora</taxon>
    </lineage>
</organism>
<keyword evidence="2 4" id="KW-0238">DNA-binding</keyword>
<dbReference type="PANTHER" id="PTHR30055:SF151">
    <property type="entry name" value="TRANSCRIPTIONAL REGULATORY PROTEIN"/>
    <property type="match status" value="1"/>
</dbReference>
<dbReference type="Gene3D" id="1.10.357.10">
    <property type="entry name" value="Tetracycline Repressor, domain 2"/>
    <property type="match status" value="1"/>
</dbReference>
<keyword evidence="7" id="KW-1185">Reference proteome</keyword>
<gene>
    <name evidence="6" type="ORF">SAMN05660874_03328</name>
</gene>
<evidence type="ECO:0000313" key="7">
    <source>
        <dbReference type="Proteomes" id="UP000198852"/>
    </source>
</evidence>
<keyword evidence="1" id="KW-0805">Transcription regulation</keyword>
<dbReference type="GO" id="GO:0003700">
    <property type="term" value="F:DNA-binding transcription factor activity"/>
    <property type="evidence" value="ECO:0007669"/>
    <property type="project" value="TreeGrafter"/>
</dbReference>
<dbReference type="GO" id="GO:0045892">
    <property type="term" value="P:negative regulation of DNA-templated transcription"/>
    <property type="evidence" value="ECO:0007669"/>
    <property type="project" value="InterPro"/>
</dbReference>
<evidence type="ECO:0000256" key="2">
    <source>
        <dbReference type="ARBA" id="ARBA00023125"/>
    </source>
</evidence>
<protein>
    <submittedName>
        <fullName evidence="6">Transcriptional regulator, TetR family</fullName>
    </submittedName>
</protein>
<evidence type="ECO:0000256" key="1">
    <source>
        <dbReference type="ARBA" id="ARBA00023015"/>
    </source>
</evidence>
<dbReference type="PROSITE" id="PS50977">
    <property type="entry name" value="HTH_TETR_2"/>
    <property type="match status" value="1"/>
</dbReference>
<dbReference type="EMBL" id="FOZX01000005">
    <property type="protein sequence ID" value="SFS79340.1"/>
    <property type="molecule type" value="Genomic_DNA"/>
</dbReference>
<evidence type="ECO:0000259" key="5">
    <source>
        <dbReference type="PROSITE" id="PS50977"/>
    </source>
</evidence>
<dbReference type="SUPFAM" id="SSF46689">
    <property type="entry name" value="Homeodomain-like"/>
    <property type="match status" value="1"/>
</dbReference>
<dbReference type="PANTHER" id="PTHR30055">
    <property type="entry name" value="HTH-TYPE TRANSCRIPTIONAL REGULATOR RUTR"/>
    <property type="match status" value="1"/>
</dbReference>
<evidence type="ECO:0000313" key="6">
    <source>
        <dbReference type="EMBL" id="SFS79340.1"/>
    </source>
</evidence>
<dbReference type="Pfam" id="PF00440">
    <property type="entry name" value="TetR_N"/>
    <property type="match status" value="1"/>
</dbReference>
<dbReference type="Pfam" id="PF02909">
    <property type="entry name" value="TetR_C_1"/>
    <property type="match status" value="1"/>
</dbReference>
<name>A0A1I6SR26_9PSEU</name>
<dbReference type="InterPro" id="IPR004111">
    <property type="entry name" value="Repressor_TetR_C"/>
</dbReference>
<feature type="domain" description="HTH tetR-type" evidence="5">
    <location>
        <begin position="34"/>
        <end position="94"/>
    </location>
</feature>
<keyword evidence="3" id="KW-0804">Transcription</keyword>
<sequence length="253" mass="28060">MVERTGAGDPGRTLQLLWRHKLGEPSAQRGPRKSLSIDQIVDAAIALADSDGLAAVTMRRLADSLGVSAMSMYTYVPGKAELLDLMLDRLFQRMPRVPLEGLPWRERVTLVAAQNRELYREHPWAMRVSTNRLPLGPGLIAKFEHEVGAFLGLGLDDVHLEKALTLVLDFVQATTRTEVEAQAAQRDSATTDEQWWRANETLLAEVFDPAEYPNTFRVSESAGAERLAAQNADHNYEFGLQRILDGLAALIEG</sequence>
<dbReference type="Proteomes" id="UP000198852">
    <property type="component" value="Unassembled WGS sequence"/>
</dbReference>